<feature type="signal peptide" evidence="1">
    <location>
        <begin position="1"/>
        <end position="21"/>
    </location>
</feature>
<keyword evidence="1" id="KW-0732">Signal</keyword>
<evidence type="ECO:0000313" key="3">
    <source>
        <dbReference type="Proteomes" id="UP000265926"/>
    </source>
</evidence>
<accession>A0A399T3V7</accession>
<name>A0A399T3V7_9BACT</name>
<reference evidence="2 3" key="1">
    <citation type="submission" date="2018-08" db="EMBL/GenBank/DDBJ databases">
        <title>Pallidiluteibacterium maritimus gen. nov., sp. nov., isolated from coastal sediment.</title>
        <authorList>
            <person name="Zhou L.Y."/>
        </authorList>
    </citation>
    <scope>NUCLEOTIDE SEQUENCE [LARGE SCALE GENOMIC DNA]</scope>
    <source>
        <strain evidence="2 3">XSD2</strain>
    </source>
</reference>
<proteinExistence type="predicted"/>
<feature type="chain" id="PRO_5017204402" evidence="1">
    <location>
        <begin position="22"/>
        <end position="135"/>
    </location>
</feature>
<organism evidence="2 3">
    <name type="scientific">Maribellus luteus</name>
    <dbReference type="NCBI Taxonomy" id="2305463"/>
    <lineage>
        <taxon>Bacteria</taxon>
        <taxon>Pseudomonadati</taxon>
        <taxon>Bacteroidota</taxon>
        <taxon>Bacteroidia</taxon>
        <taxon>Marinilabiliales</taxon>
        <taxon>Prolixibacteraceae</taxon>
        <taxon>Maribellus</taxon>
    </lineage>
</organism>
<dbReference type="AlphaFoldDB" id="A0A399T3V7"/>
<dbReference type="RefSeq" id="WP_119437791.1">
    <property type="nucleotide sequence ID" value="NZ_QWGR01000004.1"/>
</dbReference>
<dbReference type="EMBL" id="QWGR01000004">
    <property type="protein sequence ID" value="RIJ48871.1"/>
    <property type="molecule type" value="Genomic_DNA"/>
</dbReference>
<protein>
    <submittedName>
        <fullName evidence="2">Uncharacterized protein</fullName>
    </submittedName>
</protein>
<keyword evidence="3" id="KW-1185">Reference proteome</keyword>
<comment type="caution">
    <text evidence="2">The sequence shown here is derived from an EMBL/GenBank/DDBJ whole genome shotgun (WGS) entry which is preliminary data.</text>
</comment>
<evidence type="ECO:0000256" key="1">
    <source>
        <dbReference type="SAM" id="SignalP"/>
    </source>
</evidence>
<gene>
    <name evidence="2" type="ORF">D1614_10125</name>
</gene>
<dbReference type="Proteomes" id="UP000265926">
    <property type="component" value="Unassembled WGS sequence"/>
</dbReference>
<evidence type="ECO:0000313" key="2">
    <source>
        <dbReference type="EMBL" id="RIJ48871.1"/>
    </source>
</evidence>
<sequence length="135" mass="15110">MKVLALLFLISLSLAGVGQNADTLKTLPGIEITGFLQDFKTDSLGLPLKLKMDSLSLDEWKDPYTMRYGQKQEEQEQAMIFPGASPKQENAYDPWNMPVAKPNANNWNMPVAVPDSSVDFSLKIIGKEKYSFPQK</sequence>